<name>A0AAD3DB66_9STRA</name>
<comment type="caution">
    <text evidence="3">The sequence shown here is derived from an EMBL/GenBank/DDBJ whole genome shotgun (WGS) entry which is preliminary data.</text>
</comment>
<dbReference type="SUPFAM" id="SSF53335">
    <property type="entry name" value="S-adenosyl-L-methionine-dependent methyltransferases"/>
    <property type="match status" value="1"/>
</dbReference>
<dbReference type="PANTHER" id="PTHR13369">
    <property type="match status" value="1"/>
</dbReference>
<keyword evidence="4" id="KW-1185">Reference proteome</keyword>
<evidence type="ECO:0000313" key="4">
    <source>
        <dbReference type="Proteomes" id="UP001054902"/>
    </source>
</evidence>
<feature type="domain" description="Methyltransferase" evidence="2">
    <location>
        <begin position="610"/>
        <end position="746"/>
    </location>
</feature>
<dbReference type="InterPro" id="IPR012340">
    <property type="entry name" value="NA-bd_OB-fold"/>
</dbReference>
<feature type="chain" id="PRO_5042070437" description="Methyltransferase domain-containing protein" evidence="1">
    <location>
        <begin position="23"/>
        <end position="851"/>
    </location>
</feature>
<evidence type="ECO:0000256" key="1">
    <source>
        <dbReference type="SAM" id="SignalP"/>
    </source>
</evidence>
<dbReference type="Gene3D" id="3.40.50.150">
    <property type="entry name" value="Vaccinia Virus protein VP39"/>
    <property type="match status" value="1"/>
</dbReference>
<evidence type="ECO:0000259" key="2">
    <source>
        <dbReference type="Pfam" id="PF13679"/>
    </source>
</evidence>
<dbReference type="InterPro" id="IPR025714">
    <property type="entry name" value="Methyltranfer_dom"/>
</dbReference>
<dbReference type="EMBL" id="BLLK01000069">
    <property type="protein sequence ID" value="GFH60772.1"/>
    <property type="molecule type" value="Genomic_DNA"/>
</dbReference>
<dbReference type="PANTHER" id="PTHR13369:SF0">
    <property type="entry name" value="GLUTATHIONE S-TRANSFERASE C-TERMINAL DOMAIN-CONTAINING PROTEIN"/>
    <property type="match status" value="1"/>
</dbReference>
<accession>A0AAD3DB66</accession>
<feature type="signal peptide" evidence="1">
    <location>
        <begin position="1"/>
        <end position="22"/>
    </location>
</feature>
<gene>
    <name evidence="3" type="ORF">CTEN210_17248</name>
</gene>
<dbReference type="Pfam" id="PF13679">
    <property type="entry name" value="Methyltransf_32"/>
    <property type="match status" value="1"/>
</dbReference>
<dbReference type="CDD" id="cd02440">
    <property type="entry name" value="AdoMet_MTases"/>
    <property type="match status" value="1"/>
</dbReference>
<sequence>MRQTFWGFTFLLVHGFFPENKALSPFTSIDSRRTYRNSYVSIFASKENDVQVLNLQDVTQFMHQSIMSQQESGTSTMIQTTGYITHKRSFGSALAFIDIIDTNHDIHNDKDTPQPLQALLKRQEYNYDLMNNAVDDTVHFKSMIKALHPGTKVSLLGEPSTTKNPGEVVLLVKYLKIIGCSRNPEHIRGLIQRIQCDEEDTQRVLSIKDMDDDVFGPDISLAELQKVLKGESTIEDLLELKQDSKSSIQGQKGRMTQHAHSSVKIPYPKIAKLISDRLPDDDDYPSIILNSKGGVKGQSSNGKQPYTVLPKVPSDVRHVPSIIVNQKTKNIGSSFTHVSTISDALDLGDQKPIPMSISGWVQNRRRFQGENNSIAILEIVDELVEDDIEQPRLKCILHPDSFSRLFNENDVAASDAYGHLAAKGSKITLQGHILLENSDASKMDDRPILWVTDAKLDRITWAPQTVKYMLDLIANSKETGSFSFAIEEVSNALNIGHKEAIELIEQCKDDGDLSGSTERQWKASELSANLQLDGSRLGVLSEDMVTVLEDYQDLKLKYPLEEVTEAITAGDNRGIELAPIPIIRRTRIASDDKDKGTLRSSTEGSRWRRKKRPQLEFMANTLKDVVEAHPSFGLRPLNILDVGGGKGSLSNYISTVFGDSVKVHVIDIDGRSIRNGLKDAERKGIGNVKYGVGDASDSNNIENLLNGKEEQFDIIVALHACGALTDIALGQAVTNAAGFVITPCCFRSNDFLNVSLKKSDRDDIQIYRPHEWLNIEEEKLFSLTSAAELQGDVKNSGDAIHTLCSLRAEAVQRHLQGTLHDSTLDISLKTFPISFSTRNYCIVGTMKKINT</sequence>
<organism evidence="3 4">
    <name type="scientific">Chaetoceros tenuissimus</name>
    <dbReference type="NCBI Taxonomy" id="426638"/>
    <lineage>
        <taxon>Eukaryota</taxon>
        <taxon>Sar</taxon>
        <taxon>Stramenopiles</taxon>
        <taxon>Ochrophyta</taxon>
        <taxon>Bacillariophyta</taxon>
        <taxon>Coscinodiscophyceae</taxon>
        <taxon>Chaetocerotophycidae</taxon>
        <taxon>Chaetocerotales</taxon>
        <taxon>Chaetocerotaceae</taxon>
        <taxon>Chaetoceros</taxon>
    </lineage>
</organism>
<dbReference type="Proteomes" id="UP001054902">
    <property type="component" value="Unassembled WGS sequence"/>
</dbReference>
<dbReference type="AlphaFoldDB" id="A0AAD3DB66"/>
<proteinExistence type="predicted"/>
<protein>
    <recommendedName>
        <fullName evidence="2">Methyltransferase domain-containing protein</fullName>
    </recommendedName>
</protein>
<dbReference type="GO" id="GO:0005737">
    <property type="term" value="C:cytoplasm"/>
    <property type="evidence" value="ECO:0007669"/>
    <property type="project" value="TreeGrafter"/>
</dbReference>
<reference evidence="3 4" key="1">
    <citation type="journal article" date="2021" name="Sci. Rep.">
        <title>The genome of the diatom Chaetoceros tenuissimus carries an ancient integrated fragment of an extant virus.</title>
        <authorList>
            <person name="Hongo Y."/>
            <person name="Kimura K."/>
            <person name="Takaki Y."/>
            <person name="Yoshida Y."/>
            <person name="Baba S."/>
            <person name="Kobayashi G."/>
            <person name="Nagasaki K."/>
            <person name="Hano T."/>
            <person name="Tomaru Y."/>
        </authorList>
    </citation>
    <scope>NUCLEOTIDE SEQUENCE [LARGE SCALE GENOMIC DNA]</scope>
    <source>
        <strain evidence="3 4">NIES-3715</strain>
    </source>
</reference>
<dbReference type="InterPro" id="IPR029063">
    <property type="entry name" value="SAM-dependent_MTases_sf"/>
</dbReference>
<keyword evidence="1" id="KW-0732">Signal</keyword>
<evidence type="ECO:0000313" key="3">
    <source>
        <dbReference type="EMBL" id="GFH60772.1"/>
    </source>
</evidence>
<dbReference type="Gene3D" id="2.40.50.140">
    <property type="entry name" value="Nucleic acid-binding proteins"/>
    <property type="match status" value="1"/>
</dbReference>